<keyword evidence="3" id="KW-1185">Reference proteome</keyword>
<dbReference type="AlphaFoldDB" id="A0AA39RXX7"/>
<feature type="region of interest" description="Disordered" evidence="1">
    <location>
        <begin position="92"/>
        <end position="115"/>
    </location>
</feature>
<dbReference type="PANTHER" id="PTHR47481:SF10">
    <property type="entry name" value="COPIA-LIKE POLYPROTEIN_RETROTRANSPOSON"/>
    <property type="match status" value="1"/>
</dbReference>
<accession>A0AA39RXX7</accession>
<feature type="compositionally biased region" description="Basic residues" evidence="1">
    <location>
        <begin position="94"/>
        <end position="114"/>
    </location>
</feature>
<reference evidence="2" key="1">
    <citation type="journal article" date="2022" name="Plant J.">
        <title>Strategies of tolerance reflected in two North American maple genomes.</title>
        <authorList>
            <person name="McEvoy S.L."/>
            <person name="Sezen U.U."/>
            <person name="Trouern-Trend A."/>
            <person name="McMahon S.M."/>
            <person name="Schaberg P.G."/>
            <person name="Yang J."/>
            <person name="Wegrzyn J.L."/>
            <person name="Swenson N.G."/>
        </authorList>
    </citation>
    <scope>NUCLEOTIDE SEQUENCE</scope>
    <source>
        <strain evidence="2">NS2018</strain>
    </source>
</reference>
<dbReference type="PANTHER" id="PTHR47481">
    <property type="match status" value="1"/>
</dbReference>
<sequence length="319" mass="34634">MSQGQLLSTLCCQCGKYSIPTHGHVKRYQNNIQHAKSLFDSLAAINELVSITDFVTAVLRGLGSNYGMIITAILNFPPLPKFEDLRALPSFGRGQHRSSSHGGHRGYSRGRGRAPWHSTPDYSAYGSSRGSWLPHDGGHGIFGAPPSQWCSTCSTPQHSNLNCPHHYHDPESLTAQFAGMHVASYPPPPDYTWYPDTSATHHMTSTAPPNSVPFNGNTSVLLSNRATLPITNTGNLPLSLGSHKFSLSNIFKVSSLNKNLLSVARFTKYNSVSFTFTPSSYTISDLTFGVPLFQGPCKDGLYSLSLSQPFTLTASASNL</sequence>
<dbReference type="EMBL" id="JAUESC010000384">
    <property type="protein sequence ID" value="KAK0582877.1"/>
    <property type="molecule type" value="Genomic_DNA"/>
</dbReference>
<proteinExistence type="predicted"/>
<reference evidence="2" key="2">
    <citation type="submission" date="2023-06" db="EMBL/GenBank/DDBJ databases">
        <authorList>
            <person name="Swenson N.G."/>
            <person name="Wegrzyn J.L."/>
            <person name="Mcevoy S.L."/>
        </authorList>
    </citation>
    <scope>NUCLEOTIDE SEQUENCE</scope>
    <source>
        <strain evidence="2">NS2018</strain>
        <tissue evidence="2">Leaf</tissue>
    </source>
</reference>
<protein>
    <submittedName>
        <fullName evidence="2">Uncharacterized protein</fullName>
    </submittedName>
</protein>
<name>A0AA39RXX7_ACESA</name>
<comment type="caution">
    <text evidence="2">The sequence shown here is derived from an EMBL/GenBank/DDBJ whole genome shotgun (WGS) entry which is preliminary data.</text>
</comment>
<evidence type="ECO:0000313" key="3">
    <source>
        <dbReference type="Proteomes" id="UP001168877"/>
    </source>
</evidence>
<organism evidence="2 3">
    <name type="scientific">Acer saccharum</name>
    <name type="common">Sugar maple</name>
    <dbReference type="NCBI Taxonomy" id="4024"/>
    <lineage>
        <taxon>Eukaryota</taxon>
        <taxon>Viridiplantae</taxon>
        <taxon>Streptophyta</taxon>
        <taxon>Embryophyta</taxon>
        <taxon>Tracheophyta</taxon>
        <taxon>Spermatophyta</taxon>
        <taxon>Magnoliopsida</taxon>
        <taxon>eudicotyledons</taxon>
        <taxon>Gunneridae</taxon>
        <taxon>Pentapetalae</taxon>
        <taxon>rosids</taxon>
        <taxon>malvids</taxon>
        <taxon>Sapindales</taxon>
        <taxon>Sapindaceae</taxon>
        <taxon>Hippocastanoideae</taxon>
        <taxon>Acereae</taxon>
        <taxon>Acer</taxon>
    </lineage>
</organism>
<gene>
    <name evidence="2" type="ORF">LWI29_030659</name>
</gene>
<dbReference type="Proteomes" id="UP001168877">
    <property type="component" value="Unassembled WGS sequence"/>
</dbReference>
<evidence type="ECO:0000313" key="2">
    <source>
        <dbReference type="EMBL" id="KAK0582877.1"/>
    </source>
</evidence>
<evidence type="ECO:0000256" key="1">
    <source>
        <dbReference type="SAM" id="MobiDB-lite"/>
    </source>
</evidence>